<protein>
    <submittedName>
        <fullName evidence="2">Uncharacterized protein</fullName>
    </submittedName>
</protein>
<proteinExistence type="predicted"/>
<dbReference type="Gramene" id="Solyc02g014590.1.1">
    <property type="protein sequence ID" value="Solyc02g014590.1.1"/>
    <property type="gene ID" value="Solyc02g014590.1"/>
</dbReference>
<reference evidence="2" key="2">
    <citation type="submission" date="2015-06" db="UniProtKB">
        <authorList>
            <consortium name="EnsemblPlants"/>
        </authorList>
    </citation>
    <scope>IDENTIFICATION</scope>
    <source>
        <strain evidence="2">cv. Heinz 1706</strain>
    </source>
</reference>
<accession>K4B4Q8</accession>
<dbReference type="PaxDb" id="4081-Solyc02g014590.1.1"/>
<dbReference type="HOGENOM" id="CLU_2089032_0_0_1"/>
<organism evidence="2">
    <name type="scientific">Solanum lycopersicum</name>
    <name type="common">Tomato</name>
    <name type="synonym">Lycopersicon esculentum</name>
    <dbReference type="NCBI Taxonomy" id="4081"/>
    <lineage>
        <taxon>Eukaryota</taxon>
        <taxon>Viridiplantae</taxon>
        <taxon>Streptophyta</taxon>
        <taxon>Embryophyta</taxon>
        <taxon>Tracheophyta</taxon>
        <taxon>Spermatophyta</taxon>
        <taxon>Magnoliopsida</taxon>
        <taxon>eudicotyledons</taxon>
        <taxon>Gunneridae</taxon>
        <taxon>Pentapetalae</taxon>
        <taxon>asterids</taxon>
        <taxon>lamiids</taxon>
        <taxon>Solanales</taxon>
        <taxon>Solanaceae</taxon>
        <taxon>Solanoideae</taxon>
        <taxon>Solaneae</taxon>
        <taxon>Solanum</taxon>
        <taxon>Solanum subgen. Lycopersicon</taxon>
    </lineage>
</organism>
<sequence>MGATRSMRHDSFKASSKLLDLEAQRLARLPKCLERSNLPPGMPQAVGITVAGSSCCFSSSENLGGALWVSHLMLCKPRWRSGRRSSRSRIMGCAQGASPQDQGTWVVHSELRASSSR</sequence>
<keyword evidence="3" id="KW-1185">Reference proteome</keyword>
<evidence type="ECO:0000313" key="3">
    <source>
        <dbReference type="Proteomes" id="UP000004994"/>
    </source>
</evidence>
<evidence type="ECO:0000256" key="1">
    <source>
        <dbReference type="SAM" id="MobiDB-lite"/>
    </source>
</evidence>
<name>K4B4Q8_SOLLC</name>
<dbReference type="InParanoid" id="K4B4Q8"/>
<evidence type="ECO:0000313" key="2">
    <source>
        <dbReference type="EnsemblPlants" id="Solyc02g014590.1.1"/>
    </source>
</evidence>
<dbReference type="EnsemblPlants" id="Solyc02g014590.1.1">
    <property type="protein sequence ID" value="Solyc02g014590.1.1"/>
    <property type="gene ID" value="Solyc02g014590.1"/>
</dbReference>
<dbReference type="Proteomes" id="UP000004994">
    <property type="component" value="Chromosome 2"/>
</dbReference>
<feature type="region of interest" description="Disordered" evidence="1">
    <location>
        <begin position="84"/>
        <end position="117"/>
    </location>
</feature>
<dbReference type="AlphaFoldDB" id="K4B4Q8"/>
<reference evidence="2" key="1">
    <citation type="journal article" date="2012" name="Nature">
        <title>The tomato genome sequence provides insights into fleshy fruit evolution.</title>
        <authorList>
            <consortium name="Tomato Genome Consortium"/>
        </authorList>
    </citation>
    <scope>NUCLEOTIDE SEQUENCE [LARGE SCALE GENOMIC DNA]</scope>
    <source>
        <strain evidence="2">cv. Heinz 1706</strain>
    </source>
</reference>